<keyword evidence="7" id="KW-0472">Membrane</keyword>
<keyword evidence="7" id="KW-1133">Transmembrane helix</keyword>
<feature type="transmembrane region" description="Helical" evidence="7">
    <location>
        <begin position="40"/>
        <end position="61"/>
    </location>
</feature>
<keyword evidence="7" id="KW-0812">Transmembrane</keyword>
<evidence type="ECO:0000256" key="2">
    <source>
        <dbReference type="ARBA" id="ARBA00022723"/>
    </source>
</evidence>
<keyword evidence="3 6" id="KW-0378">Hydrolase</keyword>
<sequence length="297" mass="31812">MAWTISALALFVYLVGTRSGVLLAGVAWTRRRPALAVASWAALVTAFLFVLSLLTLMLLAWPSGPVHAWIEHFHDCVPGHTHTGEIVAIAVVVLVSALLLRVSYRGLARAGKTYAGRRRHHLSVMLVATYPEQPRDVCLIDHPAPVVYCLPRRRRPIVMTTGALAELSPAQAEAVLAHERTHLRHHHHGLLAVVDALRVAFPWATTIAQAQSELSELIELAADDAAALRCGPAPVIDALRQLTPSPLGPEPGTGLEQRIARLEGRAASRNSPPRAALALLGTACGVLVTAVAVQLSC</sequence>
<dbReference type="EMBL" id="JBICRM010000003">
    <property type="protein sequence ID" value="MFG1702626.1"/>
    <property type="molecule type" value="Genomic_DNA"/>
</dbReference>
<evidence type="ECO:0000256" key="3">
    <source>
        <dbReference type="ARBA" id="ARBA00022801"/>
    </source>
</evidence>
<dbReference type="InterPro" id="IPR052173">
    <property type="entry name" value="Beta-lactam_resp_regulator"/>
</dbReference>
<reference evidence="9 10" key="1">
    <citation type="submission" date="2024-10" db="EMBL/GenBank/DDBJ databases">
        <authorList>
            <person name="Topkara A.R."/>
            <person name="Saygin H."/>
        </authorList>
    </citation>
    <scope>NUCLEOTIDE SEQUENCE [LARGE SCALE GENOMIC DNA]</scope>
    <source>
        <strain evidence="9 10">M3C6</strain>
    </source>
</reference>
<evidence type="ECO:0000256" key="7">
    <source>
        <dbReference type="SAM" id="Phobius"/>
    </source>
</evidence>
<comment type="similarity">
    <text evidence="6">Belongs to the peptidase M48 family.</text>
</comment>
<dbReference type="Pfam" id="PF01435">
    <property type="entry name" value="Peptidase_M48"/>
    <property type="match status" value="1"/>
</dbReference>
<accession>A0ABW7A7X3</accession>
<comment type="cofactor">
    <cofactor evidence="6">
        <name>Zn(2+)</name>
        <dbReference type="ChEBI" id="CHEBI:29105"/>
    </cofactor>
    <text evidence="6">Binds 1 zinc ion per subunit.</text>
</comment>
<dbReference type="InterPro" id="IPR001915">
    <property type="entry name" value="Peptidase_M48"/>
</dbReference>
<keyword evidence="10" id="KW-1185">Reference proteome</keyword>
<dbReference type="GO" id="GO:0008237">
    <property type="term" value="F:metallopeptidase activity"/>
    <property type="evidence" value="ECO:0007669"/>
    <property type="project" value="UniProtKB-KW"/>
</dbReference>
<name>A0ABW7A7X3_9ACTN</name>
<feature type="domain" description="Peptidase M48" evidence="8">
    <location>
        <begin position="125"/>
        <end position="199"/>
    </location>
</feature>
<keyword evidence="4 6" id="KW-0862">Zinc</keyword>
<feature type="transmembrane region" description="Helical" evidence="7">
    <location>
        <begin position="6"/>
        <end position="28"/>
    </location>
</feature>
<keyword evidence="5 6" id="KW-0482">Metalloprotease</keyword>
<keyword evidence="1 6" id="KW-0645">Protease</keyword>
<keyword evidence="2" id="KW-0479">Metal-binding</keyword>
<evidence type="ECO:0000313" key="9">
    <source>
        <dbReference type="EMBL" id="MFG1702626.1"/>
    </source>
</evidence>
<evidence type="ECO:0000313" key="10">
    <source>
        <dbReference type="Proteomes" id="UP001603978"/>
    </source>
</evidence>
<dbReference type="Proteomes" id="UP001603978">
    <property type="component" value="Unassembled WGS sequence"/>
</dbReference>
<comment type="caution">
    <text evidence="9">The sequence shown here is derived from an EMBL/GenBank/DDBJ whole genome shotgun (WGS) entry which is preliminary data.</text>
</comment>
<feature type="transmembrane region" description="Helical" evidence="7">
    <location>
        <begin position="275"/>
        <end position="295"/>
    </location>
</feature>
<evidence type="ECO:0000256" key="6">
    <source>
        <dbReference type="RuleBase" id="RU003983"/>
    </source>
</evidence>
<feature type="transmembrane region" description="Helical" evidence="7">
    <location>
        <begin position="81"/>
        <end position="100"/>
    </location>
</feature>
<evidence type="ECO:0000259" key="8">
    <source>
        <dbReference type="Pfam" id="PF01435"/>
    </source>
</evidence>
<evidence type="ECO:0000256" key="4">
    <source>
        <dbReference type="ARBA" id="ARBA00022833"/>
    </source>
</evidence>
<organism evidence="9 10">
    <name type="scientific">Nonomuraea marmarensis</name>
    <dbReference type="NCBI Taxonomy" id="3351344"/>
    <lineage>
        <taxon>Bacteria</taxon>
        <taxon>Bacillati</taxon>
        <taxon>Actinomycetota</taxon>
        <taxon>Actinomycetes</taxon>
        <taxon>Streptosporangiales</taxon>
        <taxon>Streptosporangiaceae</taxon>
        <taxon>Nonomuraea</taxon>
    </lineage>
</organism>
<dbReference type="Gene3D" id="3.30.2010.10">
    <property type="entry name" value="Metalloproteases ('zincins'), catalytic domain"/>
    <property type="match status" value="1"/>
</dbReference>
<evidence type="ECO:0000256" key="5">
    <source>
        <dbReference type="ARBA" id="ARBA00023049"/>
    </source>
</evidence>
<dbReference type="EC" id="3.4.24.-" evidence="9"/>
<gene>
    <name evidence="9" type="ORF">ACFLIM_05480</name>
</gene>
<evidence type="ECO:0000256" key="1">
    <source>
        <dbReference type="ARBA" id="ARBA00022670"/>
    </source>
</evidence>
<dbReference type="RefSeq" id="WP_393162562.1">
    <property type="nucleotide sequence ID" value="NZ_JBICRM010000003.1"/>
</dbReference>
<dbReference type="PANTHER" id="PTHR34978:SF3">
    <property type="entry name" value="SLR0241 PROTEIN"/>
    <property type="match status" value="1"/>
</dbReference>
<protein>
    <submittedName>
        <fullName evidence="9">M48 family metalloprotease</fullName>
        <ecNumber evidence="9">3.4.24.-</ecNumber>
    </submittedName>
</protein>
<dbReference type="PANTHER" id="PTHR34978">
    <property type="entry name" value="POSSIBLE SENSOR-TRANSDUCER PROTEIN BLAR"/>
    <property type="match status" value="1"/>
</dbReference>
<proteinExistence type="inferred from homology"/>